<keyword evidence="12" id="KW-0614">Plasmid</keyword>
<feature type="transmembrane region" description="Helical" evidence="9">
    <location>
        <begin position="12"/>
        <end position="35"/>
    </location>
</feature>
<evidence type="ECO:0000256" key="4">
    <source>
        <dbReference type="ARBA" id="ARBA00022692"/>
    </source>
</evidence>
<evidence type="ECO:0000313" key="14">
    <source>
        <dbReference type="Proteomes" id="UP001431572"/>
    </source>
</evidence>
<keyword evidence="14" id="KW-1185">Reference proteome</keyword>
<reference evidence="11 13" key="1">
    <citation type="submission" date="2020-06" db="EMBL/GenBank/DDBJ databases">
        <title>Anoxygenic phototrophic Chloroflexota member uses a Type I reaction center.</title>
        <authorList>
            <person name="Tsuji J.M."/>
            <person name="Shaw N.A."/>
            <person name="Nagashima S."/>
            <person name="Venkiteswaran J."/>
            <person name="Schiff S.L."/>
            <person name="Hanada S."/>
            <person name="Tank M."/>
            <person name="Neufeld J.D."/>
        </authorList>
    </citation>
    <scope>NUCLEOTIDE SEQUENCE [LARGE SCALE GENOMIC DNA]</scope>
    <source>
        <strain evidence="11">L227-S17</strain>
    </source>
</reference>
<keyword evidence="6 9" id="KW-1133">Transmembrane helix</keyword>
<dbReference type="GO" id="GO:0043952">
    <property type="term" value="P:protein transport by the Sec complex"/>
    <property type="evidence" value="ECO:0007669"/>
    <property type="project" value="UniProtKB-UniRule"/>
</dbReference>
<feature type="domain" description="Protein export membrane protein SecD/SecF C-terminal" evidence="10">
    <location>
        <begin position="139"/>
        <end position="320"/>
    </location>
</feature>
<keyword evidence="2 9" id="KW-0813">Transport</keyword>
<comment type="similarity">
    <text evidence="9">Belongs to the SecD/SecF family. SecF subfamily.</text>
</comment>
<keyword evidence="7 9" id="KW-0811">Translocation</keyword>
<evidence type="ECO:0000256" key="3">
    <source>
        <dbReference type="ARBA" id="ARBA00022475"/>
    </source>
</evidence>
<evidence type="ECO:0000256" key="9">
    <source>
        <dbReference type="HAMAP-Rule" id="MF_01464"/>
    </source>
</evidence>
<dbReference type="HAMAP" id="MF_01464_B">
    <property type="entry name" value="SecF_B"/>
    <property type="match status" value="1"/>
</dbReference>
<dbReference type="Gene3D" id="1.20.1640.10">
    <property type="entry name" value="Multidrug efflux transporter AcrB transmembrane domain"/>
    <property type="match status" value="1"/>
</dbReference>
<dbReference type="EMBL" id="CP128401">
    <property type="protein sequence ID" value="WJW70187.1"/>
    <property type="molecule type" value="Genomic_DNA"/>
</dbReference>
<feature type="transmembrane region" description="Helical" evidence="9">
    <location>
        <begin position="291"/>
        <end position="316"/>
    </location>
</feature>
<dbReference type="GO" id="GO:0005886">
    <property type="term" value="C:plasma membrane"/>
    <property type="evidence" value="ECO:0007669"/>
    <property type="project" value="UniProtKB-SubCell"/>
</dbReference>
<dbReference type="InterPro" id="IPR048634">
    <property type="entry name" value="SecD_SecF_C"/>
</dbReference>
<gene>
    <name evidence="9 11" type="primary">secF</name>
    <name evidence="11" type="ORF">HXX08_13250</name>
    <name evidence="12" type="ORF">OZ401_004695</name>
</gene>
<dbReference type="Proteomes" id="UP000521676">
    <property type="component" value="Unassembled WGS sequence"/>
</dbReference>
<dbReference type="InterPro" id="IPR022813">
    <property type="entry name" value="SecD/SecF_arch_bac"/>
</dbReference>
<dbReference type="GO" id="GO:0015450">
    <property type="term" value="F:protein-transporting ATPase activity"/>
    <property type="evidence" value="ECO:0007669"/>
    <property type="project" value="InterPro"/>
</dbReference>
<dbReference type="Pfam" id="PF02355">
    <property type="entry name" value="SecD_SecF_C"/>
    <property type="match status" value="1"/>
</dbReference>
<dbReference type="NCBIfam" id="TIGR00966">
    <property type="entry name" value="transloc_SecF"/>
    <property type="match status" value="1"/>
</dbReference>
<evidence type="ECO:0000256" key="1">
    <source>
        <dbReference type="ARBA" id="ARBA00004651"/>
    </source>
</evidence>
<feature type="transmembrane region" description="Helical" evidence="9">
    <location>
        <begin position="268"/>
        <end position="285"/>
    </location>
</feature>
<protein>
    <recommendedName>
        <fullName evidence="9">Protein-export membrane protein SecF</fullName>
    </recommendedName>
</protein>
<feature type="transmembrane region" description="Helical" evidence="9">
    <location>
        <begin position="152"/>
        <end position="173"/>
    </location>
</feature>
<reference evidence="12" key="2">
    <citation type="journal article" date="2024" name="Nature">
        <title>Anoxygenic phototroph of the Chloroflexota uses a type I reaction centre.</title>
        <authorList>
            <person name="Tsuji J.M."/>
            <person name="Shaw N.A."/>
            <person name="Nagashima S."/>
            <person name="Venkiteswaran J.J."/>
            <person name="Schiff S.L."/>
            <person name="Watanabe T."/>
            <person name="Fukui M."/>
            <person name="Hanada S."/>
            <person name="Tank M."/>
            <person name="Neufeld J.D."/>
        </authorList>
    </citation>
    <scope>NUCLEOTIDE SEQUENCE</scope>
    <source>
        <strain evidence="12">L227-S17</strain>
        <plasmid evidence="12 14">unnamed1</plasmid>
    </source>
</reference>
<keyword evidence="5 9" id="KW-0653">Protein transport</keyword>
<comment type="subunit">
    <text evidence="9">Forms a complex with SecD. Part of the essential Sec protein translocation apparatus which comprises SecA, SecYEG and auxiliary proteins SecDF. Other proteins may also be involved.</text>
</comment>
<accession>A0A8T7M428</accession>
<dbReference type="PRINTS" id="PR01755">
    <property type="entry name" value="SECFTRNLCASE"/>
</dbReference>
<name>A0A8T7M428_9CHLR</name>
<comment type="caution">
    <text evidence="9">Lacks conserved residue(s) required for the propagation of feature annotation.</text>
</comment>
<evidence type="ECO:0000256" key="2">
    <source>
        <dbReference type="ARBA" id="ARBA00022448"/>
    </source>
</evidence>
<evidence type="ECO:0000256" key="8">
    <source>
        <dbReference type="ARBA" id="ARBA00023136"/>
    </source>
</evidence>
<dbReference type="InterPro" id="IPR005665">
    <property type="entry name" value="SecF_bac"/>
</dbReference>
<dbReference type="SUPFAM" id="SSF82866">
    <property type="entry name" value="Multidrug efflux transporter AcrB transmembrane domain"/>
    <property type="match status" value="1"/>
</dbReference>
<evidence type="ECO:0000256" key="7">
    <source>
        <dbReference type="ARBA" id="ARBA00023010"/>
    </source>
</evidence>
<evidence type="ECO:0000256" key="6">
    <source>
        <dbReference type="ARBA" id="ARBA00022989"/>
    </source>
</evidence>
<comment type="function">
    <text evidence="9">Part of the Sec protein translocase complex. Interacts with the SecYEG preprotein conducting channel. SecDF uses the proton motive force (PMF) to complete protein translocation after the ATP-dependent function of SecA.</text>
</comment>
<geneLocation type="plasmid" evidence="12 14">
    <name>unnamed1</name>
</geneLocation>
<evidence type="ECO:0000313" key="12">
    <source>
        <dbReference type="EMBL" id="WJW70187.1"/>
    </source>
</evidence>
<keyword evidence="3 9" id="KW-1003">Cell membrane</keyword>
<evidence type="ECO:0000259" key="10">
    <source>
        <dbReference type="Pfam" id="PF02355"/>
    </source>
</evidence>
<sequence length="340" mass="37471">MPNLVNKRGWFYLLSLALVLPGLIAILLGGLRFGIDFTGGSTWDLYFTNTPTSAEVEKVIVTAENDYLSQLRNKQPRSEAENKLLTQRDGQAFTAIATPSDTGLIILRTSEISGNTDERNLLDNALKTAYPNNYIPGRTSILTVGSVVASEIGVRTFLAIALISLATLAYLAWSFRNVKKPLRYAASTVGAMVYNVLLVIGIFAVLGAFFRVEIDSLFITALLTVVGFSNHDTIVVFDRIRENELRNPGESMDSVVNYSLWQTLARSINTNLTIIFPLIALYLFGGPSIRTFVLALMIGMISVTYSSIFNASMFLVSWEKNDIGRFLGRKNIRTTSAAAR</sequence>
<feature type="transmembrane region" description="Helical" evidence="9">
    <location>
        <begin position="185"/>
        <end position="210"/>
    </location>
</feature>
<keyword evidence="8 9" id="KW-0472">Membrane</keyword>
<dbReference type="GO" id="GO:0006605">
    <property type="term" value="P:protein targeting"/>
    <property type="evidence" value="ECO:0007669"/>
    <property type="project" value="UniProtKB-UniRule"/>
</dbReference>
<comment type="subcellular location">
    <subcellularLocation>
        <location evidence="1 9">Cell membrane</location>
        <topology evidence="1 9">Multi-pass membrane protein</topology>
    </subcellularLocation>
</comment>
<evidence type="ECO:0000313" key="11">
    <source>
        <dbReference type="EMBL" id="NWJ46828.1"/>
    </source>
</evidence>
<dbReference type="RefSeq" id="WP_341472064.1">
    <property type="nucleotide sequence ID" value="NZ_CP128401.1"/>
</dbReference>
<dbReference type="PANTHER" id="PTHR30081">
    <property type="entry name" value="PROTEIN-EXPORT MEMBRANE PROTEIN SEC"/>
    <property type="match status" value="1"/>
</dbReference>
<dbReference type="InterPro" id="IPR022645">
    <property type="entry name" value="SecD/SecF_bac"/>
</dbReference>
<keyword evidence="4 9" id="KW-0812">Transmembrane</keyword>
<dbReference type="AlphaFoldDB" id="A0A8T7M428"/>
<dbReference type="Proteomes" id="UP001431572">
    <property type="component" value="Plasmid unnamed1"/>
</dbReference>
<organism evidence="11 13">
    <name type="scientific">Candidatus Chlorohelix allophototropha</name>
    <dbReference type="NCBI Taxonomy" id="3003348"/>
    <lineage>
        <taxon>Bacteria</taxon>
        <taxon>Bacillati</taxon>
        <taxon>Chloroflexota</taxon>
        <taxon>Chloroflexia</taxon>
        <taxon>Candidatus Chloroheliales</taxon>
        <taxon>Candidatus Chloroheliaceae</taxon>
        <taxon>Candidatus Chlorohelix</taxon>
    </lineage>
</organism>
<dbReference type="EMBL" id="JACATZ010000001">
    <property type="protein sequence ID" value="NWJ46828.1"/>
    <property type="molecule type" value="Genomic_DNA"/>
</dbReference>
<dbReference type="GO" id="GO:0065002">
    <property type="term" value="P:intracellular protein transmembrane transport"/>
    <property type="evidence" value="ECO:0007669"/>
    <property type="project" value="UniProtKB-UniRule"/>
</dbReference>
<dbReference type="PANTHER" id="PTHR30081:SF8">
    <property type="entry name" value="PROTEIN TRANSLOCASE SUBUNIT SECF"/>
    <property type="match status" value="1"/>
</dbReference>
<evidence type="ECO:0000313" key="13">
    <source>
        <dbReference type="Proteomes" id="UP000521676"/>
    </source>
</evidence>
<evidence type="ECO:0000256" key="5">
    <source>
        <dbReference type="ARBA" id="ARBA00022927"/>
    </source>
</evidence>
<proteinExistence type="inferred from homology"/>